<evidence type="ECO:0000256" key="5">
    <source>
        <dbReference type="ARBA" id="ARBA00022692"/>
    </source>
</evidence>
<dbReference type="PROSITE" id="PS52016">
    <property type="entry name" value="TONB_DEPENDENT_REC_3"/>
    <property type="match status" value="1"/>
</dbReference>
<protein>
    <submittedName>
        <fullName evidence="14">Ligand-gated channel protein</fullName>
    </submittedName>
</protein>
<evidence type="ECO:0000256" key="9">
    <source>
        <dbReference type="ARBA" id="ARBA00023237"/>
    </source>
</evidence>
<dbReference type="Proteomes" id="UP000028945">
    <property type="component" value="Chromosome"/>
</dbReference>
<dbReference type="Gene3D" id="2.40.170.20">
    <property type="entry name" value="TonB-dependent receptor, beta-barrel domain"/>
    <property type="match status" value="1"/>
</dbReference>
<evidence type="ECO:0000256" key="11">
    <source>
        <dbReference type="PROSITE-ProRule" id="PRU10143"/>
    </source>
</evidence>
<evidence type="ECO:0000256" key="3">
    <source>
        <dbReference type="ARBA" id="ARBA00022448"/>
    </source>
</evidence>
<dbReference type="InterPro" id="IPR010916">
    <property type="entry name" value="TonB_box_CS"/>
</dbReference>
<dbReference type="GO" id="GO:0009279">
    <property type="term" value="C:cell outer membrane"/>
    <property type="evidence" value="ECO:0007669"/>
    <property type="project" value="UniProtKB-SubCell"/>
</dbReference>
<dbReference type="PROSITE" id="PS00430">
    <property type="entry name" value="TONB_DEPENDENT_REC_1"/>
    <property type="match status" value="1"/>
</dbReference>
<dbReference type="AlphaFoldDB" id="A0A077DFS9"/>
<dbReference type="Gene3D" id="2.170.130.10">
    <property type="entry name" value="TonB-dependent receptor, plug domain"/>
    <property type="match status" value="1"/>
</dbReference>
<evidence type="ECO:0000256" key="4">
    <source>
        <dbReference type="ARBA" id="ARBA00022452"/>
    </source>
</evidence>
<gene>
    <name evidence="14" type="ORF">IX83_01795</name>
</gene>
<comment type="subcellular location">
    <subcellularLocation>
        <location evidence="1 10">Cell outer membrane</location>
        <topology evidence="1 10">Multi-pass membrane protein</topology>
    </subcellularLocation>
</comment>
<keyword evidence="7 10" id="KW-0472">Membrane</keyword>
<feature type="short sequence motif" description="TonB box" evidence="11">
    <location>
        <begin position="32"/>
        <end position="38"/>
    </location>
</feature>
<comment type="similarity">
    <text evidence="2 10">Belongs to the TonB-dependent receptor family.</text>
</comment>
<dbReference type="Pfam" id="PF07715">
    <property type="entry name" value="Plug"/>
    <property type="match status" value="1"/>
</dbReference>
<accession>A0A077DFS9</accession>
<dbReference type="PANTHER" id="PTHR32552">
    <property type="entry name" value="FERRICHROME IRON RECEPTOR-RELATED"/>
    <property type="match status" value="1"/>
</dbReference>
<evidence type="ECO:0000256" key="2">
    <source>
        <dbReference type="ARBA" id="ARBA00009810"/>
    </source>
</evidence>
<dbReference type="PANTHER" id="PTHR32552:SF82">
    <property type="entry name" value="FCUA PROTEIN"/>
    <property type="match status" value="1"/>
</dbReference>
<dbReference type="GO" id="GO:0015891">
    <property type="term" value="P:siderophore transport"/>
    <property type="evidence" value="ECO:0007669"/>
    <property type="project" value="InterPro"/>
</dbReference>
<evidence type="ECO:0000256" key="12">
    <source>
        <dbReference type="SAM" id="SignalP"/>
    </source>
</evidence>
<dbReference type="InterPro" id="IPR010105">
    <property type="entry name" value="TonB_sidphr_rcpt"/>
</dbReference>
<reference evidence="14 15" key="1">
    <citation type="journal article" date="2014" name="BMC Genomics">
        <title>A genomic perspective on a new bacterial genus and species from the Alcaligenaceae family, Basilea psittacipulmonis.</title>
        <authorList>
            <person name="Whiteson K.L."/>
            <person name="Hernandez D."/>
            <person name="Lazarevic V."/>
            <person name="Gaia N."/>
            <person name="Farinelli L."/>
            <person name="Francois P."/>
            <person name="Pilo P."/>
            <person name="Frey J."/>
            <person name="Schrenzel J."/>
        </authorList>
    </citation>
    <scope>NUCLEOTIDE SEQUENCE [LARGE SCALE GENOMIC DNA]</scope>
    <source>
        <strain evidence="14 15">DSM 24701</strain>
    </source>
</reference>
<name>A0A077DFS9_9BURK</name>
<feature type="signal peptide" evidence="12">
    <location>
        <begin position="1"/>
        <end position="23"/>
    </location>
</feature>
<dbReference type="EMBL" id="CP009238">
    <property type="protein sequence ID" value="AIL32212.1"/>
    <property type="molecule type" value="Genomic_DNA"/>
</dbReference>
<dbReference type="InterPro" id="IPR037066">
    <property type="entry name" value="Plug_dom_sf"/>
</dbReference>
<dbReference type="InterPro" id="IPR012910">
    <property type="entry name" value="Plug_dom"/>
</dbReference>
<keyword evidence="12" id="KW-0732">Signal</keyword>
<keyword evidence="3 10" id="KW-0813">Transport</keyword>
<evidence type="ECO:0000256" key="6">
    <source>
        <dbReference type="ARBA" id="ARBA00023077"/>
    </source>
</evidence>
<dbReference type="eggNOG" id="COG4773">
    <property type="taxonomic scope" value="Bacteria"/>
</dbReference>
<evidence type="ECO:0000256" key="1">
    <source>
        <dbReference type="ARBA" id="ARBA00004571"/>
    </source>
</evidence>
<keyword evidence="8" id="KW-0675">Receptor</keyword>
<keyword evidence="6 11" id="KW-0798">TonB box</keyword>
<dbReference type="HOGENOM" id="CLU_008287_22_1_4"/>
<dbReference type="SUPFAM" id="SSF56935">
    <property type="entry name" value="Porins"/>
    <property type="match status" value="1"/>
</dbReference>
<sequence length="729" mass="79993">MKLKKLSFILLSISSLPVAVSQAADTSSQLETVVVKGTSFKTASTATDGDQRDFANLGVLGKQNVFTSPITVVNYDEQILDKTKARNLVDTIAQTDASTWSFGGETNTLQGLYIRGYQLDAKQFSLNGLSGMYSYQSSPTAAVSSAQLIKGASTAIGGMDPEGAVSGAVTIETKKATDKPINKIGLGYFTNNRLQGSFDIGRRFGANQVMGIRVNGLLRHGDTPRHGYSEDNKEFALNTDYRGENLTVALDLLYAKRKTQGGRARFQDLQNLTFAMPKAPDGSTNLVPSWQGQTTEDKTAMLTFGYETDVNVKFTGGIGYSESSYTGNFAALTMLDASGNYCVGGDQSKVVCNNKGSRLSDQSNKTLSMNLAAHGNFQTGAVDHNWNAAFDRVRRVRLNYWGSKYTSAINTNIYNPNFGSSAETLSGLNTKPAIDATQLAYSLALTDTLGFVDNQYRLTLGGRLQWVFQDDRKNSQRGSANRFSPVVLLAWVPNPDLVVYGNYMEDLEPGSFDSTTGEMSSPRVSKQIELGVRKNWGDVVTSLNVFQISRPGYWREEGVYNGTSHNADDAQGKERNRGVEFSVYANLLDKTLRPSLGVMYLDSDLIDYPTYKGELVNGVQVANPKYVVKAGIEWDTSFLKGLTLNAGLQYYGKSYQDAKKAYAFPSYTIVNMGAAYTTSLSQDRTLTVRAGIENLFNKAYWQVQRGKYDRSFAVLGMPRTFWLTADLNF</sequence>
<keyword evidence="5 10" id="KW-0812">Transmembrane</keyword>
<organism evidence="14 15">
    <name type="scientific">Basilea psittacipulmonis DSM 24701</name>
    <dbReference type="NCBI Taxonomy" id="1072685"/>
    <lineage>
        <taxon>Bacteria</taxon>
        <taxon>Pseudomonadati</taxon>
        <taxon>Pseudomonadota</taxon>
        <taxon>Betaproteobacteria</taxon>
        <taxon>Burkholderiales</taxon>
        <taxon>Alcaligenaceae</taxon>
        <taxon>Basilea</taxon>
    </lineage>
</organism>
<dbReference type="STRING" id="1072685.IX83_01795"/>
<evidence type="ECO:0000256" key="10">
    <source>
        <dbReference type="PROSITE-ProRule" id="PRU01360"/>
    </source>
</evidence>
<feature type="chain" id="PRO_5001717513" evidence="12">
    <location>
        <begin position="24"/>
        <end position="729"/>
    </location>
</feature>
<evidence type="ECO:0000256" key="7">
    <source>
        <dbReference type="ARBA" id="ARBA00023136"/>
    </source>
</evidence>
<dbReference type="OrthoDB" id="5346107at2"/>
<proteinExistence type="inferred from homology"/>
<evidence type="ECO:0000313" key="14">
    <source>
        <dbReference type="EMBL" id="AIL32212.1"/>
    </source>
</evidence>
<dbReference type="GO" id="GO:0015344">
    <property type="term" value="F:siderophore uptake transmembrane transporter activity"/>
    <property type="evidence" value="ECO:0007669"/>
    <property type="project" value="TreeGrafter"/>
</dbReference>
<keyword evidence="4 10" id="KW-1134">Transmembrane beta strand</keyword>
<dbReference type="InterPro" id="IPR039426">
    <property type="entry name" value="TonB-dep_rcpt-like"/>
</dbReference>
<keyword evidence="15" id="KW-1185">Reference proteome</keyword>
<evidence type="ECO:0000313" key="15">
    <source>
        <dbReference type="Proteomes" id="UP000028945"/>
    </source>
</evidence>
<dbReference type="RefSeq" id="WP_038498474.1">
    <property type="nucleotide sequence ID" value="NZ_AFWK01000046.1"/>
</dbReference>
<dbReference type="NCBIfam" id="TIGR01783">
    <property type="entry name" value="TonB-siderophor"/>
    <property type="match status" value="1"/>
</dbReference>
<dbReference type="CDD" id="cd01347">
    <property type="entry name" value="ligand_gated_channel"/>
    <property type="match status" value="1"/>
</dbReference>
<evidence type="ECO:0000259" key="13">
    <source>
        <dbReference type="Pfam" id="PF07715"/>
    </source>
</evidence>
<keyword evidence="9 10" id="KW-0998">Cell outer membrane</keyword>
<feature type="domain" description="TonB-dependent receptor plug" evidence="13">
    <location>
        <begin position="67"/>
        <end position="163"/>
    </location>
</feature>
<dbReference type="KEGG" id="bpsi:IX83_01795"/>
<evidence type="ECO:0000256" key="8">
    <source>
        <dbReference type="ARBA" id="ARBA00023170"/>
    </source>
</evidence>
<dbReference type="InterPro" id="IPR036942">
    <property type="entry name" value="Beta-barrel_TonB_sf"/>
</dbReference>
<dbReference type="GO" id="GO:0038023">
    <property type="term" value="F:signaling receptor activity"/>
    <property type="evidence" value="ECO:0007669"/>
    <property type="project" value="InterPro"/>
</dbReference>